<dbReference type="SUPFAM" id="SSF88713">
    <property type="entry name" value="Glycoside hydrolase/deacetylase"/>
    <property type="match status" value="1"/>
</dbReference>
<dbReference type="OrthoDB" id="65404at2157"/>
<dbReference type="GeneID" id="28491596"/>
<dbReference type="InterPro" id="IPR018763">
    <property type="entry name" value="DUF2334"/>
</dbReference>
<dbReference type="STRING" id="1609559.TQ32_07130"/>
<dbReference type="EMBL" id="CP010835">
    <property type="protein sequence ID" value="AMM54272.1"/>
    <property type="molecule type" value="Genomic_DNA"/>
</dbReference>
<sequence>MRKVILLMLTGLLITFLIELTYSPCQTRYTGGFMVLVHDVSPVYTSNVREIAELLKDLGYQNSTMLFIIPNHAGNHPISKDENFTKLIRGLEKEGFKVGIHGYTHSMDEFNCNSSLAEAKIEEAIEEMHKANITFERVFIPPQYSISQDALKVLLKNNFTVILKDKIYYPNGSCAKIANREYTWYASNWSLGIRLFIAKLNYRLHSDNFMLSIHPKAVNHGCGMEFLRKFLEWLKLNVQKANS</sequence>
<accession>A0A127BAB3</accession>
<name>A0A127BAB3_9EURY</name>
<dbReference type="PATRIC" id="fig|1609559.3.peg.1498"/>
<evidence type="ECO:0000313" key="2">
    <source>
        <dbReference type="Proteomes" id="UP000070587"/>
    </source>
</evidence>
<dbReference type="Gene3D" id="3.20.20.370">
    <property type="entry name" value="Glycoside hydrolase/deacetylase"/>
    <property type="match status" value="1"/>
</dbReference>
<reference evidence="2" key="1">
    <citation type="submission" date="2015-02" db="EMBL/GenBank/DDBJ databases">
        <title>Pyrococcus kukulkanii sp. nov., a novel hyperthermophilic archaeon isolated from a deep-sea hydrothermal vent at the Guaymas Basin.</title>
        <authorList>
            <person name="Oger P.M."/>
            <person name="Callac N."/>
            <person name="Jebbar M."/>
            <person name="Godfroy A."/>
        </authorList>
    </citation>
    <scope>NUCLEOTIDE SEQUENCE [LARGE SCALE GENOMIC DNA]</scope>
    <source>
        <strain evidence="2">NCB100</strain>
    </source>
</reference>
<dbReference type="Pfam" id="PF10096">
    <property type="entry name" value="DUF2334"/>
    <property type="match status" value="1"/>
</dbReference>
<dbReference type="AlphaFoldDB" id="A0A127BAB3"/>
<dbReference type="GO" id="GO:0005975">
    <property type="term" value="P:carbohydrate metabolic process"/>
    <property type="evidence" value="ECO:0007669"/>
    <property type="project" value="InterPro"/>
</dbReference>
<organism evidence="1 2">
    <name type="scientific">Pyrococcus kukulkanii</name>
    <dbReference type="NCBI Taxonomy" id="1609559"/>
    <lineage>
        <taxon>Archaea</taxon>
        <taxon>Methanobacteriati</taxon>
        <taxon>Methanobacteriota</taxon>
        <taxon>Thermococci</taxon>
        <taxon>Thermococcales</taxon>
        <taxon>Thermococcaceae</taxon>
        <taxon>Pyrococcus</taxon>
    </lineage>
</organism>
<dbReference type="Proteomes" id="UP000070587">
    <property type="component" value="Chromosome"/>
</dbReference>
<protein>
    <submittedName>
        <fullName evidence="1">Polysaccharide deacetylase</fullName>
    </submittedName>
</protein>
<proteinExistence type="predicted"/>
<reference evidence="1 2" key="2">
    <citation type="journal article" date="2016" name="Int. J. Syst. Evol. Microbiol.">
        <title>Pyrococcus kukulkanii sp. nov., a hyperthermophilic, piezophilic archaeon isolated from a deep-sea hydrothermal vent.</title>
        <authorList>
            <person name="Callac N."/>
            <person name="Oger P."/>
            <person name="Lesongeur F."/>
            <person name="Rattray J.E."/>
            <person name="Vannier P."/>
            <person name="Michoud G."/>
            <person name="Beauverger M."/>
            <person name="Gayet N."/>
            <person name="Rouxel O."/>
            <person name="Jebbar M."/>
            <person name="Godfroy A."/>
        </authorList>
    </citation>
    <scope>NUCLEOTIDE SEQUENCE [LARGE SCALE GENOMIC DNA]</scope>
    <source>
        <strain evidence="1 2">NCB100</strain>
    </source>
</reference>
<dbReference type="RefSeq" id="WP_068322832.1">
    <property type="nucleotide sequence ID" value="NZ_CP010835.1"/>
</dbReference>
<gene>
    <name evidence="1" type="ORF">TQ32_07130</name>
</gene>
<evidence type="ECO:0000313" key="1">
    <source>
        <dbReference type="EMBL" id="AMM54272.1"/>
    </source>
</evidence>
<dbReference type="KEGG" id="pyc:TQ32_07130"/>
<dbReference type="InterPro" id="IPR011330">
    <property type="entry name" value="Glyco_hydro/deAcase_b/a-brl"/>
</dbReference>